<gene>
    <name evidence="1" type="ORF">SLY_0008</name>
</gene>
<dbReference type="RefSeq" id="WP_015637584.1">
    <property type="nucleotide sequence ID" value="NC_021236.1"/>
</dbReference>
<accession>R4RVT0</accession>
<organism evidence="1 2">
    <name type="scientific">Strawberry lethal yellows phytoplasma (CPA) str. NZSb11</name>
    <dbReference type="NCBI Taxonomy" id="980422"/>
    <lineage>
        <taxon>Bacteria</taxon>
        <taxon>Bacillati</taxon>
        <taxon>Mycoplasmatota</taxon>
        <taxon>Mollicutes</taxon>
        <taxon>Acholeplasmatales</taxon>
        <taxon>Acholeplasmataceae</taxon>
        <taxon>Candidatus Phytoplasma</taxon>
        <taxon>16SrXII (Stolbur group)</taxon>
    </lineage>
</organism>
<protein>
    <submittedName>
        <fullName evidence="1">Uncharacterized protein</fullName>
    </submittedName>
</protein>
<evidence type="ECO:0000313" key="2">
    <source>
        <dbReference type="Proteomes" id="UP000013941"/>
    </source>
</evidence>
<proteinExistence type="predicted"/>
<dbReference type="HOGENOM" id="CLU_876525_0_0_14"/>
<dbReference type="AlphaFoldDB" id="R4RVT0"/>
<reference evidence="1 2" key="1">
    <citation type="journal article" date="2013" name="BMC Genomics">
        <title>Comparison of the complete genome sequence of two closely related isolates of 'Candidatus Phytoplasma australiense' reveals genome plasticity.</title>
        <authorList>
            <person name="Andersen M.T."/>
            <person name="Liefting L.W."/>
            <person name="Havukkala I."/>
            <person name="Beever R.E."/>
        </authorList>
    </citation>
    <scope>NUCLEOTIDE SEQUENCE [LARGE SCALE GENOMIC DNA]</scope>
    <source>
        <strain evidence="1 2">NZSb11</strain>
    </source>
</reference>
<evidence type="ECO:0000313" key="1">
    <source>
        <dbReference type="EMBL" id="AGL89937.1"/>
    </source>
</evidence>
<dbReference type="KEGG" id="nzs:SLY_0008"/>
<keyword evidence="2" id="KW-1185">Reference proteome</keyword>
<dbReference type="EMBL" id="CP002548">
    <property type="protein sequence ID" value="AGL89937.1"/>
    <property type="molecule type" value="Genomic_DNA"/>
</dbReference>
<dbReference type="PATRIC" id="fig|980422.3.peg.8"/>
<name>R4RVT0_PHYAS</name>
<sequence>MNENKLTDLILKDDNFKKNFARLLNIDDFIIQKEEKFIDNIKADFCFYNHKNKIIAILECKGQVGITEYIRGVGQILQYQGFKENNIFDKFLNETKVILVVPSSVFGKKSHFNPAKVFYPKETELLVINNQNHTLNLFNPNKIYKNKKQTSAFKKIDICPYYFRDTRIWELYFWLKEIHNLNIISYKKIHRKKDIEDNIIKQNKKIFYKNILLENNPRNALITLSSLGLVDYNNVLTDIGQKIATLDLENFCLKLIKDYFQDIVEVLLFALDELGKKQNKKYLEKISYNQIVEVIKKEFDNQDILFLTDSQNRYISSWMNVLKKDLGCINFLSKRGNKDIEIKYNPLSNFQESKILDNIKKQNKKIIDEKIHPYFNEK</sequence>
<dbReference type="Proteomes" id="UP000013941">
    <property type="component" value="Chromosome"/>
</dbReference>